<reference evidence="2" key="1">
    <citation type="submission" date="2021-11" db="EMBL/GenBank/DDBJ databases">
        <authorList>
            <consortium name="Genoscope - CEA"/>
            <person name="William W."/>
        </authorList>
    </citation>
    <scope>NUCLEOTIDE SEQUENCE</scope>
</reference>
<evidence type="ECO:0000256" key="1">
    <source>
        <dbReference type="SAM" id="MobiDB-lite"/>
    </source>
</evidence>
<sequence length="492" mass="53731">MENQIDLTRESDDDERQSTVESDAALARRLSAELNGEAPKNNKRTIDLTADSQEDAAPPPAQRARTDAVSIKEMKETIKRAGLPTKDLIDKPGTETRYAEALARLAERAERDAAAVGARRVTLAPVPAAAPGSRVLSFVLRNSGGRLTASWADGEPMAPQRGFTRQWQDRRVVKLKTHLKAPGTAATVYLAYDADGARGEQWQRSPMAYRQSGCQANGATLMKSQFQKAVRRRLPDVAAKAFRELLTFPKSGGLFVALRRLLIVSCEDSAPLDGINSVLVWFFAAQGYAPTEADVAFILGAAAAVADCPRGPTKKDIPGFDWKKKEAGEKKEYLAELPLADVSRGSRRALDLLFAVASGGIDKWDGDLLLAAASWFTAHEYAPAAHFAPRPQASLGRLRPEECILAAVDGEVGAYGKKRAPIFDVMEQVDPAMKRVKFDGEGGLQKWMGITRQFVRARQSYTPKDDHPEWTRVADEAARRLIAAAVVSNPPW</sequence>
<organism evidence="2 3">
    <name type="scientific">Pelagomonas calceolata</name>
    <dbReference type="NCBI Taxonomy" id="35677"/>
    <lineage>
        <taxon>Eukaryota</taxon>
        <taxon>Sar</taxon>
        <taxon>Stramenopiles</taxon>
        <taxon>Ochrophyta</taxon>
        <taxon>Pelagophyceae</taxon>
        <taxon>Pelagomonadales</taxon>
        <taxon>Pelagomonadaceae</taxon>
        <taxon>Pelagomonas</taxon>
    </lineage>
</organism>
<name>A0A8J2SJ83_9STRA</name>
<evidence type="ECO:0000313" key="3">
    <source>
        <dbReference type="Proteomes" id="UP000789595"/>
    </source>
</evidence>
<dbReference type="AlphaFoldDB" id="A0A8J2SJ83"/>
<proteinExistence type="predicted"/>
<comment type="caution">
    <text evidence="2">The sequence shown here is derived from an EMBL/GenBank/DDBJ whole genome shotgun (WGS) entry which is preliminary data.</text>
</comment>
<keyword evidence="3" id="KW-1185">Reference proteome</keyword>
<dbReference type="Proteomes" id="UP000789595">
    <property type="component" value="Unassembled WGS sequence"/>
</dbReference>
<protein>
    <submittedName>
        <fullName evidence="2">Uncharacterized protein</fullName>
    </submittedName>
</protein>
<evidence type="ECO:0000313" key="2">
    <source>
        <dbReference type="EMBL" id="CAH0372890.1"/>
    </source>
</evidence>
<dbReference type="EMBL" id="CAKKNE010000004">
    <property type="protein sequence ID" value="CAH0372890.1"/>
    <property type="molecule type" value="Genomic_DNA"/>
</dbReference>
<gene>
    <name evidence="2" type="ORF">PECAL_4P00500</name>
</gene>
<accession>A0A8J2SJ83</accession>
<feature type="region of interest" description="Disordered" evidence="1">
    <location>
        <begin position="1"/>
        <end position="68"/>
    </location>
</feature>